<dbReference type="InterPro" id="IPR002126">
    <property type="entry name" value="Cadherin-like_dom"/>
</dbReference>
<evidence type="ECO:0000256" key="7">
    <source>
        <dbReference type="ARBA" id="ARBA00022729"/>
    </source>
</evidence>
<dbReference type="InterPro" id="IPR027397">
    <property type="entry name" value="Catenin-bd_sf"/>
</dbReference>
<dbReference type="PANTHER" id="PTHR24027">
    <property type="entry name" value="CADHERIN-23"/>
    <property type="match status" value="1"/>
</dbReference>
<keyword evidence="13" id="KW-0325">Glycoprotein</keyword>
<dbReference type="Gene3D" id="4.10.900.10">
    <property type="entry name" value="TCF3-CBD (Catenin binding domain)"/>
    <property type="match status" value="1"/>
</dbReference>
<dbReference type="AlphaFoldDB" id="A0AAV7B2W9"/>
<dbReference type="GO" id="GO:0016477">
    <property type="term" value="P:cell migration"/>
    <property type="evidence" value="ECO:0007669"/>
    <property type="project" value="TreeGrafter"/>
</dbReference>
<dbReference type="InterPro" id="IPR039808">
    <property type="entry name" value="Cadherin"/>
</dbReference>
<feature type="chain" id="PRO_5043865758" description="Cadherin domain-containing protein" evidence="16">
    <location>
        <begin position="25"/>
        <end position="874"/>
    </location>
</feature>
<dbReference type="PANTHER" id="PTHR24027:SF433">
    <property type="entry name" value="CADHERIN 27-RELATED"/>
    <property type="match status" value="1"/>
</dbReference>
<evidence type="ECO:0000256" key="3">
    <source>
        <dbReference type="ARBA" id="ARBA00022475"/>
    </source>
</evidence>
<dbReference type="FunFam" id="2.60.40.60:FF:000011">
    <property type="entry name" value="Cadherin 1"/>
    <property type="match status" value="1"/>
</dbReference>
<evidence type="ECO:0000256" key="14">
    <source>
        <dbReference type="PROSITE-ProRule" id="PRU00043"/>
    </source>
</evidence>
<evidence type="ECO:0000256" key="10">
    <source>
        <dbReference type="ARBA" id="ARBA00022889"/>
    </source>
</evidence>
<proteinExistence type="predicted"/>
<keyword evidence="9 14" id="KW-0106">Calcium</keyword>
<name>A0AAV7B2W9_ENGPU</name>
<feature type="domain" description="Cadherin" evidence="17">
    <location>
        <begin position="81"/>
        <end position="156"/>
    </location>
</feature>
<dbReference type="PROSITE" id="PS00232">
    <property type="entry name" value="CADHERIN_1"/>
    <property type="match status" value="2"/>
</dbReference>
<keyword evidence="8" id="KW-0677">Repeat</keyword>
<keyword evidence="4" id="KW-0963">Cytoplasm</keyword>
<keyword evidence="7 16" id="KW-0732">Signal</keyword>
<accession>A0AAV7B2W9</accession>
<keyword evidence="3" id="KW-1003">Cell membrane</keyword>
<organism evidence="18 19">
    <name type="scientific">Engystomops pustulosus</name>
    <name type="common">Tungara frog</name>
    <name type="synonym">Physalaemus pustulosus</name>
    <dbReference type="NCBI Taxonomy" id="76066"/>
    <lineage>
        <taxon>Eukaryota</taxon>
        <taxon>Metazoa</taxon>
        <taxon>Chordata</taxon>
        <taxon>Craniata</taxon>
        <taxon>Vertebrata</taxon>
        <taxon>Euteleostomi</taxon>
        <taxon>Amphibia</taxon>
        <taxon>Batrachia</taxon>
        <taxon>Anura</taxon>
        <taxon>Neobatrachia</taxon>
        <taxon>Hyloidea</taxon>
        <taxon>Leptodactylidae</taxon>
        <taxon>Leiuperinae</taxon>
        <taxon>Engystomops</taxon>
    </lineage>
</organism>
<dbReference type="Proteomes" id="UP000824782">
    <property type="component" value="Unassembled WGS sequence"/>
</dbReference>
<dbReference type="InterPro" id="IPR020894">
    <property type="entry name" value="Cadherin_CS"/>
</dbReference>
<dbReference type="GO" id="GO:0005912">
    <property type="term" value="C:adherens junction"/>
    <property type="evidence" value="ECO:0007669"/>
    <property type="project" value="TreeGrafter"/>
</dbReference>
<keyword evidence="10" id="KW-0130">Cell adhesion</keyword>
<evidence type="ECO:0000256" key="15">
    <source>
        <dbReference type="SAM" id="Phobius"/>
    </source>
</evidence>
<dbReference type="InterPro" id="IPR015919">
    <property type="entry name" value="Cadherin-like_sf"/>
</dbReference>
<dbReference type="SMART" id="SM00112">
    <property type="entry name" value="CA"/>
    <property type="match status" value="4"/>
</dbReference>
<evidence type="ECO:0000256" key="6">
    <source>
        <dbReference type="ARBA" id="ARBA00022723"/>
    </source>
</evidence>
<evidence type="ECO:0000256" key="5">
    <source>
        <dbReference type="ARBA" id="ARBA00022692"/>
    </source>
</evidence>
<dbReference type="GO" id="GO:0045296">
    <property type="term" value="F:cadherin binding"/>
    <property type="evidence" value="ECO:0007669"/>
    <property type="project" value="TreeGrafter"/>
</dbReference>
<evidence type="ECO:0000256" key="2">
    <source>
        <dbReference type="ARBA" id="ARBA00004496"/>
    </source>
</evidence>
<evidence type="ECO:0000256" key="11">
    <source>
        <dbReference type="ARBA" id="ARBA00022989"/>
    </source>
</evidence>
<dbReference type="GO" id="GO:0005737">
    <property type="term" value="C:cytoplasm"/>
    <property type="evidence" value="ECO:0007669"/>
    <property type="project" value="UniProtKB-SubCell"/>
</dbReference>
<keyword evidence="11 15" id="KW-1133">Transmembrane helix</keyword>
<dbReference type="GO" id="GO:0005509">
    <property type="term" value="F:calcium ion binding"/>
    <property type="evidence" value="ECO:0007669"/>
    <property type="project" value="UniProtKB-UniRule"/>
</dbReference>
<evidence type="ECO:0000256" key="1">
    <source>
        <dbReference type="ARBA" id="ARBA00004251"/>
    </source>
</evidence>
<dbReference type="FunFam" id="2.60.40.60:FF:000095">
    <property type="entry name" value="Cadherin 13"/>
    <property type="match status" value="1"/>
</dbReference>
<feature type="domain" description="Cadherin" evidence="17">
    <location>
        <begin position="401"/>
        <end position="509"/>
    </location>
</feature>
<evidence type="ECO:0000256" key="9">
    <source>
        <dbReference type="ARBA" id="ARBA00022837"/>
    </source>
</evidence>
<dbReference type="GO" id="GO:0007156">
    <property type="term" value="P:homophilic cell adhesion via plasma membrane adhesion molecules"/>
    <property type="evidence" value="ECO:0007669"/>
    <property type="project" value="InterPro"/>
</dbReference>
<dbReference type="GO" id="GO:0044331">
    <property type="term" value="P:cell-cell adhesion mediated by cadherin"/>
    <property type="evidence" value="ECO:0007669"/>
    <property type="project" value="TreeGrafter"/>
</dbReference>
<evidence type="ECO:0000256" key="16">
    <source>
        <dbReference type="SAM" id="SignalP"/>
    </source>
</evidence>
<evidence type="ECO:0000256" key="8">
    <source>
        <dbReference type="ARBA" id="ARBA00022737"/>
    </source>
</evidence>
<dbReference type="PRINTS" id="PR00205">
    <property type="entry name" value="CADHERIN"/>
</dbReference>
<dbReference type="GO" id="GO:0034332">
    <property type="term" value="P:adherens junction organization"/>
    <property type="evidence" value="ECO:0007669"/>
    <property type="project" value="TreeGrafter"/>
</dbReference>
<dbReference type="FunFam" id="2.60.40.60:FF:000019">
    <property type="entry name" value="Cadherin 2"/>
    <property type="match status" value="1"/>
</dbReference>
<protein>
    <recommendedName>
        <fullName evidence="17">Cadherin domain-containing protein</fullName>
    </recommendedName>
</protein>
<evidence type="ECO:0000256" key="12">
    <source>
        <dbReference type="ARBA" id="ARBA00023136"/>
    </source>
</evidence>
<dbReference type="GO" id="GO:0016342">
    <property type="term" value="C:catenin complex"/>
    <property type="evidence" value="ECO:0007669"/>
    <property type="project" value="TreeGrafter"/>
</dbReference>
<dbReference type="GO" id="GO:0016339">
    <property type="term" value="P:calcium-dependent cell-cell adhesion via plasma membrane cell adhesion molecules"/>
    <property type="evidence" value="ECO:0007669"/>
    <property type="project" value="TreeGrafter"/>
</dbReference>
<dbReference type="GO" id="GO:0008013">
    <property type="term" value="F:beta-catenin binding"/>
    <property type="evidence" value="ECO:0007669"/>
    <property type="project" value="TreeGrafter"/>
</dbReference>
<comment type="caution">
    <text evidence="18">The sequence shown here is derived from an EMBL/GenBank/DDBJ whole genome shotgun (WGS) entry which is preliminary data.</text>
</comment>
<evidence type="ECO:0000313" key="19">
    <source>
        <dbReference type="Proteomes" id="UP000824782"/>
    </source>
</evidence>
<dbReference type="SUPFAM" id="SSF49313">
    <property type="entry name" value="Cadherin-like"/>
    <property type="match status" value="5"/>
</dbReference>
<comment type="subcellular location">
    <subcellularLocation>
        <location evidence="1">Cell membrane</location>
        <topology evidence="1">Single-pass type I membrane protein</topology>
    </subcellularLocation>
    <subcellularLocation>
        <location evidence="2">Cytoplasm</location>
    </subcellularLocation>
</comment>
<evidence type="ECO:0000259" key="17">
    <source>
        <dbReference type="PROSITE" id="PS50268"/>
    </source>
</evidence>
<dbReference type="PROSITE" id="PS50268">
    <property type="entry name" value="CADHERIN_2"/>
    <property type="match status" value="4"/>
</dbReference>
<evidence type="ECO:0000256" key="13">
    <source>
        <dbReference type="ARBA" id="ARBA00023180"/>
    </source>
</evidence>
<sequence length="874" mass="98004">MEGITEKILVVLLMLLSSVPQNESSSGARVSIISNNKRLYRRMAHSRHKRDWIIDTFTLQEELPGTYPQVIGTVKLEEGFQLAYKLQGPGVDEDPKGLFHINEDTGTIYVHQKVDYETTPLFQWKFNAINKTSMTVGTRLGIHLKILDINDNAPEFTSKTYYVSVNESATQGYTIHTLLAYDKDEENTPNSIVSYYLISQTPADPNVEFTVDKKKGFISFKGCLNYENNKNYKLVIEAQDNGVELRQSSTCEVHVTVLDRNTHAPTLSVSELRAEVPEQDVNVTILRFGIIDHDTPLTPGWRAKFSIIDGDDDEHYTIATDPKTNEGVLMVVKALDYETNTKSNLVFIIDNEEPIISCKVIQKPLIGLWVTEVSKGLQRQAKEKNQITVDILDRNDAPVFKPQSTLVTLDEHSIQPGTVLVTLEAKDPDIVAPNKIKYYLENDTAEWLQINEDTGVITTKNQLDRESDYVTDSKYIVKVLALDDGEPPMTGTSTLIIKLKDINDNVPRLLNPYIATCENEEEAFLSTPIIDKDLKPYSGPFYIHVLDKEPEKIPIKLITFDDDILKVKKEKDAYQGNHTLHLEIYDLQGNVAFENITVYVCDCLGGEVCIEKLTDPPALGGGAIALLLLVPVIFLLLCLLLCKIQTKKSMVPVDNEPLNSMITYNEESEKKDCMAADFLNGVGNMANVTTNDQEEIDSAFHRSSTRRLSAPAVVVHNKTKVGRSNSIQIYSSRNNEDTRVGAGAFDRANRRRHSSYHAGRRQMSLQRGSSLRIQQANAGNQAFLANYNSLQRKYSRTLETTLIKKLQAQMNTQDMYKPRVYAEEGELSHASSLEAISISGSTGSLSSLQSFGSKFNVLENICEDHMVKVPTTDL</sequence>
<feature type="transmembrane region" description="Helical" evidence="15">
    <location>
        <begin position="618"/>
        <end position="642"/>
    </location>
</feature>
<dbReference type="CDD" id="cd11304">
    <property type="entry name" value="Cadherin_repeat"/>
    <property type="match status" value="4"/>
</dbReference>
<dbReference type="Pfam" id="PF00028">
    <property type="entry name" value="Cadherin"/>
    <property type="match status" value="3"/>
</dbReference>
<dbReference type="Gene3D" id="2.60.40.60">
    <property type="entry name" value="Cadherins"/>
    <property type="match status" value="5"/>
</dbReference>
<dbReference type="EMBL" id="WNYA01000006">
    <property type="protein sequence ID" value="KAG8566943.1"/>
    <property type="molecule type" value="Genomic_DNA"/>
</dbReference>
<keyword evidence="6" id="KW-0479">Metal-binding</keyword>
<dbReference type="FunFam" id="2.60.40.60:FF:000158">
    <property type="entry name" value="Dachsous cadherin-related 1"/>
    <property type="match status" value="1"/>
</dbReference>
<keyword evidence="12 15" id="KW-0472">Membrane</keyword>
<keyword evidence="5 15" id="KW-0812">Transmembrane</keyword>
<reference evidence="18" key="1">
    <citation type="thesis" date="2020" institute="ProQuest LLC" country="789 East Eisenhower Parkway, Ann Arbor, MI, USA">
        <title>Comparative Genomics and Chromosome Evolution.</title>
        <authorList>
            <person name="Mudd A.B."/>
        </authorList>
    </citation>
    <scope>NUCLEOTIDE SEQUENCE</scope>
    <source>
        <strain evidence="18">237g6f4</strain>
        <tissue evidence="18">Blood</tissue>
    </source>
</reference>
<dbReference type="GO" id="GO:0000902">
    <property type="term" value="P:cell morphogenesis"/>
    <property type="evidence" value="ECO:0007669"/>
    <property type="project" value="TreeGrafter"/>
</dbReference>
<feature type="signal peptide" evidence="16">
    <location>
        <begin position="1"/>
        <end position="24"/>
    </location>
</feature>
<feature type="domain" description="Cadherin" evidence="17">
    <location>
        <begin position="157"/>
        <end position="267"/>
    </location>
</feature>
<gene>
    <name evidence="18" type="ORF">GDO81_013432</name>
</gene>
<evidence type="ECO:0000256" key="4">
    <source>
        <dbReference type="ARBA" id="ARBA00022490"/>
    </source>
</evidence>
<dbReference type="GO" id="GO:0007043">
    <property type="term" value="P:cell-cell junction assembly"/>
    <property type="evidence" value="ECO:0007669"/>
    <property type="project" value="TreeGrafter"/>
</dbReference>
<feature type="domain" description="Cadherin" evidence="17">
    <location>
        <begin position="268"/>
        <end position="400"/>
    </location>
</feature>
<keyword evidence="19" id="KW-1185">Reference proteome</keyword>
<evidence type="ECO:0000313" key="18">
    <source>
        <dbReference type="EMBL" id="KAG8566943.1"/>
    </source>
</evidence>